<dbReference type="InterPro" id="IPR002347">
    <property type="entry name" value="SDR_fam"/>
</dbReference>
<name>A0AAX3ZXD2_RHOER</name>
<dbReference type="Gene3D" id="3.40.50.720">
    <property type="entry name" value="NAD(P)-binding Rossmann-like Domain"/>
    <property type="match status" value="1"/>
</dbReference>
<keyword evidence="3" id="KW-0134">Cell wall</keyword>
<organism evidence="6 7">
    <name type="scientific">Rhodococcus erythropolis</name>
    <name type="common">Arthrobacter picolinophilus</name>
    <dbReference type="NCBI Taxonomy" id="1833"/>
    <lineage>
        <taxon>Bacteria</taxon>
        <taxon>Bacillati</taxon>
        <taxon>Actinomycetota</taxon>
        <taxon>Actinomycetes</taxon>
        <taxon>Mycobacteriales</taxon>
        <taxon>Nocardiaceae</taxon>
        <taxon>Rhodococcus</taxon>
        <taxon>Rhodococcus erythropolis group</taxon>
    </lineage>
</organism>
<evidence type="ECO:0000256" key="4">
    <source>
        <dbReference type="ARBA" id="ARBA00040781"/>
    </source>
</evidence>
<dbReference type="AlphaFoldDB" id="A0AAX3ZXD2"/>
<dbReference type="SUPFAM" id="SSF51735">
    <property type="entry name" value="NAD(P)-binding Rossmann-fold domains"/>
    <property type="match status" value="1"/>
</dbReference>
<dbReference type="InterPro" id="IPR036291">
    <property type="entry name" value="NAD(P)-bd_dom_sf"/>
</dbReference>
<sequence>MSVAPVAIRVPDPVDSTIFIVGGDSGVGLLIAHHFVRAGAQRIGLVGSDAELGDAAAKSIFGLASGVWALSATGDVRDPAESARILTELSGSLGDADILVNCLPGLPTCRSFPGASADNRSALLRHRTLGPINMSHAVLQGMRAQNSGTIVNVIEEASGSQLPGERLAGFLADSISESEREGVRINSIIHVPTEGPDKGADQVSGMRASQVADLVMYLCSSEAGHINAQCVVSHRGMDVP</sequence>
<dbReference type="Proteomes" id="UP001230933">
    <property type="component" value="Chromosome"/>
</dbReference>
<comment type="subcellular location">
    <subcellularLocation>
        <location evidence="1">Secreted</location>
        <location evidence="1">Cell wall</location>
    </subcellularLocation>
</comment>
<dbReference type="RefSeq" id="WP_308370667.1">
    <property type="nucleotide sequence ID" value="NZ_CP124545.1"/>
</dbReference>
<dbReference type="EMBL" id="CP124545">
    <property type="protein sequence ID" value="WMN01732.1"/>
    <property type="molecule type" value="Genomic_DNA"/>
</dbReference>
<dbReference type="PANTHER" id="PTHR42879">
    <property type="entry name" value="3-OXOACYL-(ACYL-CARRIER-PROTEIN) REDUCTASE"/>
    <property type="match status" value="1"/>
</dbReference>
<reference evidence="6" key="1">
    <citation type="submission" date="2023-08" db="EMBL/GenBank/DDBJ databases">
        <title>Isolation and Characterization of Rhodococcus erythropolis MGMM8.</title>
        <authorList>
            <person name="Diabankana R.G.C."/>
            <person name="Afordoanyi D.M."/>
            <person name="Validov S.Z."/>
        </authorList>
    </citation>
    <scope>NUCLEOTIDE SEQUENCE</scope>
    <source>
        <strain evidence="6">MGMM8</strain>
    </source>
</reference>
<evidence type="ECO:0000256" key="2">
    <source>
        <dbReference type="ARBA" id="ARBA00006484"/>
    </source>
</evidence>
<evidence type="ECO:0000256" key="3">
    <source>
        <dbReference type="ARBA" id="ARBA00022512"/>
    </source>
</evidence>
<protein>
    <recommendedName>
        <fullName evidence="4">3-oxoacyl-[acyl-carrier-protein] reductase MabA</fullName>
    </recommendedName>
</protein>
<keyword evidence="3" id="KW-0964">Secreted</keyword>
<dbReference type="InterPro" id="IPR050259">
    <property type="entry name" value="SDR"/>
</dbReference>
<gene>
    <name evidence="6" type="ORF">QIE55_30980</name>
</gene>
<dbReference type="CDD" id="cd05233">
    <property type="entry name" value="SDR_c"/>
    <property type="match status" value="1"/>
</dbReference>
<evidence type="ECO:0000256" key="1">
    <source>
        <dbReference type="ARBA" id="ARBA00004191"/>
    </source>
</evidence>
<proteinExistence type="inferred from homology"/>
<evidence type="ECO:0000313" key="6">
    <source>
        <dbReference type="EMBL" id="WMN01732.1"/>
    </source>
</evidence>
<evidence type="ECO:0000256" key="5">
    <source>
        <dbReference type="ARBA" id="ARBA00047400"/>
    </source>
</evidence>
<comment type="catalytic activity">
    <reaction evidence="5">
        <text>a (3R)-hydroxyacyl-[ACP] + NADP(+) = a 3-oxoacyl-[ACP] + NADPH + H(+)</text>
        <dbReference type="Rhea" id="RHEA:17397"/>
        <dbReference type="Rhea" id="RHEA-COMP:9916"/>
        <dbReference type="Rhea" id="RHEA-COMP:9945"/>
        <dbReference type="ChEBI" id="CHEBI:15378"/>
        <dbReference type="ChEBI" id="CHEBI:57783"/>
        <dbReference type="ChEBI" id="CHEBI:58349"/>
        <dbReference type="ChEBI" id="CHEBI:78776"/>
        <dbReference type="ChEBI" id="CHEBI:78827"/>
        <dbReference type="EC" id="1.1.1.100"/>
    </reaction>
    <physiologicalReaction direction="right-to-left" evidence="5">
        <dbReference type="Rhea" id="RHEA:17399"/>
    </physiologicalReaction>
</comment>
<dbReference type="PRINTS" id="PR00081">
    <property type="entry name" value="GDHRDH"/>
</dbReference>
<accession>A0AAX3ZXD2</accession>
<evidence type="ECO:0000313" key="7">
    <source>
        <dbReference type="Proteomes" id="UP001230933"/>
    </source>
</evidence>
<dbReference type="Pfam" id="PF00106">
    <property type="entry name" value="adh_short"/>
    <property type="match status" value="1"/>
</dbReference>
<keyword evidence="6" id="KW-0560">Oxidoreductase</keyword>
<comment type="similarity">
    <text evidence="2">Belongs to the short-chain dehydrogenases/reductases (SDR) family.</text>
</comment>
<dbReference type="GO" id="GO:0004316">
    <property type="term" value="F:3-oxoacyl-[acyl-carrier-protein] reductase (NADPH) activity"/>
    <property type="evidence" value="ECO:0007669"/>
    <property type="project" value="UniProtKB-EC"/>
</dbReference>